<feature type="domain" description="Glycosyltransferase 2-like" evidence="1">
    <location>
        <begin position="76"/>
        <end position="190"/>
    </location>
</feature>
<feature type="non-terminal residue" evidence="2">
    <location>
        <position position="235"/>
    </location>
</feature>
<proteinExistence type="predicted"/>
<sequence>ETHSRQQYRVTPEVTSRSMQALSEHLGRLGHTSDIRIARDGSSTYQTRIVPKQKPRVSIIIPCRLGTNRLINGKEINLLEHCLQSIRETVIDDAETAQTIAVLEVILVLNHEDDTNWGNTVLQNSGLDGFSVNDDPEFHFARKCNLGAKRATGDIFIFLNDDIQLLTNGWIGDVVSLLVEEDVACVGGILLNADGTVQSCGDRVGQGSADHYVPDPIPSNVGDPMQRYVVDHETS</sequence>
<dbReference type="Gene3D" id="3.90.550.10">
    <property type="entry name" value="Spore Coat Polysaccharide Biosynthesis Protein SpsA, Chain A"/>
    <property type="match status" value="1"/>
</dbReference>
<dbReference type="EMBL" id="UINC01217995">
    <property type="protein sequence ID" value="SVE44836.1"/>
    <property type="molecule type" value="Genomic_DNA"/>
</dbReference>
<dbReference type="PANTHER" id="PTHR43179">
    <property type="entry name" value="RHAMNOSYLTRANSFERASE WBBL"/>
    <property type="match status" value="1"/>
</dbReference>
<reference evidence="2" key="1">
    <citation type="submission" date="2018-05" db="EMBL/GenBank/DDBJ databases">
        <authorList>
            <person name="Lanie J.A."/>
            <person name="Ng W.-L."/>
            <person name="Kazmierczak K.M."/>
            <person name="Andrzejewski T.M."/>
            <person name="Davidsen T.M."/>
            <person name="Wayne K.J."/>
            <person name="Tettelin H."/>
            <person name="Glass J.I."/>
            <person name="Rusch D."/>
            <person name="Podicherti R."/>
            <person name="Tsui H.-C.T."/>
            <person name="Winkler M.E."/>
        </authorList>
    </citation>
    <scope>NUCLEOTIDE SEQUENCE</scope>
</reference>
<dbReference type="CDD" id="cd00761">
    <property type="entry name" value="Glyco_tranf_GTA_type"/>
    <property type="match status" value="1"/>
</dbReference>
<dbReference type="PANTHER" id="PTHR43179:SF7">
    <property type="entry name" value="RHAMNOSYLTRANSFERASE WBBL"/>
    <property type="match status" value="1"/>
</dbReference>
<gene>
    <name evidence="2" type="ORF">METZ01_LOCUS497690</name>
</gene>
<dbReference type="InterPro" id="IPR029044">
    <property type="entry name" value="Nucleotide-diphossugar_trans"/>
</dbReference>
<evidence type="ECO:0000259" key="1">
    <source>
        <dbReference type="Pfam" id="PF00535"/>
    </source>
</evidence>
<protein>
    <recommendedName>
        <fullName evidence="1">Glycosyltransferase 2-like domain-containing protein</fullName>
    </recommendedName>
</protein>
<name>A0A383DK08_9ZZZZ</name>
<dbReference type="Pfam" id="PF00535">
    <property type="entry name" value="Glycos_transf_2"/>
    <property type="match status" value="1"/>
</dbReference>
<feature type="non-terminal residue" evidence="2">
    <location>
        <position position="1"/>
    </location>
</feature>
<dbReference type="AlphaFoldDB" id="A0A383DK08"/>
<dbReference type="InterPro" id="IPR001173">
    <property type="entry name" value="Glyco_trans_2-like"/>
</dbReference>
<accession>A0A383DK08</accession>
<dbReference type="SUPFAM" id="SSF53448">
    <property type="entry name" value="Nucleotide-diphospho-sugar transferases"/>
    <property type="match status" value="1"/>
</dbReference>
<organism evidence="2">
    <name type="scientific">marine metagenome</name>
    <dbReference type="NCBI Taxonomy" id="408172"/>
    <lineage>
        <taxon>unclassified sequences</taxon>
        <taxon>metagenomes</taxon>
        <taxon>ecological metagenomes</taxon>
    </lineage>
</organism>
<evidence type="ECO:0000313" key="2">
    <source>
        <dbReference type="EMBL" id="SVE44836.1"/>
    </source>
</evidence>